<dbReference type="Proteomes" id="UP000006859">
    <property type="component" value="Chromosome"/>
</dbReference>
<name>E0SLW8_DICD3</name>
<evidence type="ECO:0000313" key="1">
    <source>
        <dbReference type="EMBL" id="ADM98126.1"/>
    </source>
</evidence>
<accession>E0SLW8</accession>
<sequence length="78" mass="8921">MLCKENIFHFEPTLNQQRGVLNQHGDVPGYFLAGGLREPTKSTSEPTKPTRCWFTHIQCWRGLTAREPTEPTEPTSFC</sequence>
<dbReference type="STRING" id="198628.Dda3937_02199"/>
<gene>
    <name evidence="1" type="ordered locus">Dda3937_02199</name>
</gene>
<dbReference type="KEGG" id="ddd:Dda3937_02199"/>
<reference evidence="1 2" key="1">
    <citation type="journal article" date="2011" name="J. Bacteriol.">
        <title>Genome sequence of the plant-pathogenic bacterium Dickeya dadantii 3937.</title>
        <authorList>
            <person name="Glasner J.D."/>
            <person name="Yang C.H."/>
            <person name="Reverchon S."/>
            <person name="Hugouvieux-Cotte-Pattat N."/>
            <person name="Condemine G."/>
            <person name="Bohin J.P."/>
            <person name="Van Gijsegem F."/>
            <person name="Yang S."/>
            <person name="Franza T."/>
            <person name="Expert D."/>
            <person name="Plunkett G. III"/>
            <person name="San Francisco M.J."/>
            <person name="Charkowski A.O."/>
            <person name="Py B."/>
            <person name="Bell K."/>
            <person name="Rauscher L."/>
            <person name="Rodriguez-Palenzuela P."/>
            <person name="Toussaint A."/>
            <person name="Holeva M.C."/>
            <person name="He S.Y."/>
            <person name="Douet V."/>
            <person name="Boccara M."/>
            <person name="Blanco C."/>
            <person name="Toth I."/>
            <person name="Anderson B.D."/>
            <person name="Biehl B.S."/>
            <person name="Mau B."/>
            <person name="Flynn S.M."/>
            <person name="Barras F."/>
            <person name="Lindeberg M."/>
            <person name="Birch P.R."/>
            <person name="Tsuyumu S."/>
            <person name="Shi X."/>
            <person name="Hibbing M."/>
            <person name="Yap M.N."/>
            <person name="Carpentier M."/>
            <person name="Dassa E."/>
            <person name="Umehara M."/>
            <person name="Kim J.F."/>
            <person name="Rusch M."/>
            <person name="Soni P."/>
            <person name="Mayhew G.F."/>
            <person name="Fouts D.E."/>
            <person name="Gill S.R."/>
            <person name="Blattner F.R."/>
            <person name="Keen N.T."/>
            <person name="Perna N.T."/>
        </authorList>
    </citation>
    <scope>NUCLEOTIDE SEQUENCE [LARGE SCALE GENOMIC DNA]</scope>
    <source>
        <strain evidence="1 2">3937</strain>
    </source>
</reference>
<keyword evidence="2" id="KW-1185">Reference proteome</keyword>
<proteinExistence type="predicted"/>
<dbReference type="AlphaFoldDB" id="E0SLW8"/>
<dbReference type="HOGENOM" id="CLU_2616307_0_0_6"/>
<protein>
    <submittedName>
        <fullName evidence="1">Uncharacterized protein</fullName>
    </submittedName>
</protein>
<dbReference type="EMBL" id="CP002038">
    <property type="protein sequence ID" value="ADM98126.1"/>
    <property type="molecule type" value="Genomic_DNA"/>
</dbReference>
<evidence type="ECO:0000313" key="2">
    <source>
        <dbReference type="Proteomes" id="UP000006859"/>
    </source>
</evidence>
<organism evidence="1 2">
    <name type="scientific">Dickeya dadantii (strain 3937)</name>
    <name type="common">Erwinia chrysanthemi (strain 3937)</name>
    <dbReference type="NCBI Taxonomy" id="198628"/>
    <lineage>
        <taxon>Bacteria</taxon>
        <taxon>Pseudomonadati</taxon>
        <taxon>Pseudomonadota</taxon>
        <taxon>Gammaproteobacteria</taxon>
        <taxon>Enterobacterales</taxon>
        <taxon>Pectobacteriaceae</taxon>
        <taxon>Dickeya</taxon>
    </lineage>
</organism>